<dbReference type="EMBL" id="HACG01044588">
    <property type="protein sequence ID" value="CEK91453.1"/>
    <property type="molecule type" value="Transcribed_RNA"/>
</dbReference>
<gene>
    <name evidence="1" type="primary">ORF183044</name>
</gene>
<reference evidence="1" key="1">
    <citation type="submission" date="2014-12" db="EMBL/GenBank/DDBJ databases">
        <title>Insight into the proteome of Arion vulgaris.</title>
        <authorList>
            <person name="Aradska J."/>
            <person name="Bulat T."/>
            <person name="Smidak R."/>
            <person name="Sarate P."/>
            <person name="Gangsoo J."/>
            <person name="Sialana F."/>
            <person name="Bilban M."/>
            <person name="Lubec G."/>
        </authorList>
    </citation>
    <scope>NUCLEOTIDE SEQUENCE</scope>
    <source>
        <tissue evidence="1">Skin</tissue>
    </source>
</reference>
<organism evidence="1">
    <name type="scientific">Arion vulgaris</name>
    <dbReference type="NCBI Taxonomy" id="1028688"/>
    <lineage>
        <taxon>Eukaryota</taxon>
        <taxon>Metazoa</taxon>
        <taxon>Spiralia</taxon>
        <taxon>Lophotrochozoa</taxon>
        <taxon>Mollusca</taxon>
        <taxon>Gastropoda</taxon>
        <taxon>Heterobranchia</taxon>
        <taxon>Euthyneura</taxon>
        <taxon>Panpulmonata</taxon>
        <taxon>Eupulmonata</taxon>
        <taxon>Stylommatophora</taxon>
        <taxon>Helicina</taxon>
        <taxon>Arionoidea</taxon>
        <taxon>Arionidae</taxon>
        <taxon>Arion</taxon>
    </lineage>
</organism>
<name>A0A0B7BES2_9EUPU</name>
<feature type="non-terminal residue" evidence="1">
    <location>
        <position position="1"/>
    </location>
</feature>
<sequence length="73" mass="8617">IPFPTIVDSTATSCKKRYFVQPCYFQIRVEMEFSTNQKGNTVLTYLGFEYNKFKENKTTGVITWRCRECKSSR</sequence>
<evidence type="ECO:0000313" key="1">
    <source>
        <dbReference type="EMBL" id="CEK91453.1"/>
    </source>
</evidence>
<proteinExistence type="predicted"/>
<accession>A0A0B7BES2</accession>
<protein>
    <submittedName>
        <fullName evidence="1">Uncharacterized protein</fullName>
    </submittedName>
</protein>
<dbReference type="AlphaFoldDB" id="A0A0B7BES2"/>
<dbReference type="Gene3D" id="2.20.25.240">
    <property type="match status" value="1"/>
</dbReference>